<dbReference type="Proteomes" id="UP000014923">
    <property type="component" value="Unassembled WGS sequence"/>
</dbReference>
<dbReference type="Gene3D" id="1.10.569.10">
    <property type="entry name" value="Aldehyde Ferredoxin Oxidoreductase Protein, subunit A, domain 2"/>
    <property type="match status" value="1"/>
</dbReference>
<dbReference type="Gene3D" id="3.60.9.10">
    <property type="entry name" value="Aldehyde ferredoxin oxidoreductase, N-terminal domain"/>
    <property type="match status" value="1"/>
</dbReference>
<protein>
    <submittedName>
        <fullName evidence="10">Tungsten-containing aldehyde:ferredoxin oxidoreductase</fullName>
        <ecNumber evidence="10">1.2.7.5</ecNumber>
    </submittedName>
</protein>
<dbReference type="PANTHER" id="PTHR30038">
    <property type="entry name" value="ALDEHYDE FERREDOXIN OXIDOREDUCTASE"/>
    <property type="match status" value="1"/>
</dbReference>
<evidence type="ECO:0000259" key="9">
    <source>
        <dbReference type="SMART" id="SM00790"/>
    </source>
</evidence>
<feature type="domain" description="Aldehyde ferredoxin oxidoreductase N-terminal" evidence="9">
    <location>
        <begin position="6"/>
        <end position="205"/>
    </location>
</feature>
<dbReference type="InterPro" id="IPR013985">
    <property type="entry name" value="Ald_Fedxn_OxRdtase_dom3"/>
</dbReference>
<comment type="caution">
    <text evidence="10">The sequence shown here is derived from an EMBL/GenBank/DDBJ whole genome shotgun (WGS) entry which is preliminary data.</text>
</comment>
<evidence type="ECO:0000256" key="4">
    <source>
        <dbReference type="ARBA" id="ARBA00022723"/>
    </source>
</evidence>
<keyword evidence="6" id="KW-0408">Iron</keyword>
<dbReference type="InterPro" id="IPR013984">
    <property type="entry name" value="Ald_Fedxn_OxRdtase_dom2"/>
</dbReference>
<dbReference type="InterPro" id="IPR051919">
    <property type="entry name" value="W-dependent_AOR"/>
</dbReference>
<comment type="similarity">
    <text evidence="2">Belongs to the AOR/FOR family.</text>
</comment>
<keyword evidence="4" id="KW-0479">Metal-binding</keyword>
<keyword evidence="3" id="KW-0004">4Fe-4S</keyword>
<name>R7RTD8_9CLOT</name>
<dbReference type="Pfam" id="PF01314">
    <property type="entry name" value="AFOR_C"/>
    <property type="match status" value="1"/>
</dbReference>
<reference evidence="10" key="1">
    <citation type="submission" date="2013-03" db="EMBL/GenBank/DDBJ databases">
        <title>Draft genome sequence of the hydrogen-ethanol-producing anaerobic alkalithermophilic Caloramator celere.</title>
        <authorList>
            <person name="Ciranna A."/>
            <person name="Larjo A."/>
            <person name="Kivisto A."/>
            <person name="Santala V."/>
            <person name="Roos C."/>
            <person name="Karp M."/>
        </authorList>
    </citation>
    <scope>NUCLEOTIDE SEQUENCE [LARGE SCALE GENOMIC DNA]</scope>
    <source>
        <strain evidence="10">DSM 8682</strain>
    </source>
</reference>
<dbReference type="PANTHER" id="PTHR30038:SF8">
    <property type="entry name" value="ALDEHYDE FERREDOXIN OXIDOREDUCTASE"/>
    <property type="match status" value="1"/>
</dbReference>
<dbReference type="InterPro" id="IPR013983">
    <property type="entry name" value="Ald_Fedxn_OxRdtase_N"/>
</dbReference>
<evidence type="ECO:0000256" key="5">
    <source>
        <dbReference type="ARBA" id="ARBA00023002"/>
    </source>
</evidence>
<dbReference type="GO" id="GO:0009055">
    <property type="term" value="F:electron transfer activity"/>
    <property type="evidence" value="ECO:0007669"/>
    <property type="project" value="InterPro"/>
</dbReference>
<accession>R7RTD8</accession>
<dbReference type="EMBL" id="CAVN010000097">
    <property type="protein sequence ID" value="CDF58513.1"/>
    <property type="molecule type" value="Genomic_DNA"/>
</dbReference>
<comment type="cofactor">
    <cofactor evidence="1">
        <name>[4Fe-4S] cluster</name>
        <dbReference type="ChEBI" id="CHEBI:49883"/>
    </cofactor>
</comment>
<dbReference type="InterPro" id="IPR036021">
    <property type="entry name" value="Tungsten_al_ferr_oxy-like_C"/>
</dbReference>
<dbReference type="GO" id="GO:0046872">
    <property type="term" value="F:metal ion binding"/>
    <property type="evidence" value="ECO:0007669"/>
    <property type="project" value="UniProtKB-KW"/>
</dbReference>
<sequence>MLARDYINVLYIDLDKQEYRYEQRKDLVKYLGGTGLAAKLLDENIKPELDPLDPAQPMIYAIGPLSFVMPVCTKAVATFYSPHTKEYGESHAGGRFAMAMRFAGIDAMVITGKSAHPQYLLIDDGVQFRDARAMWGLSVEETGKILRQTTHGSGVRSSIRIGRSGENLVTYAGVNVDTYRHFGRLGLGAVMGSKNLKAIVVIGNNTVDIPQELKVKYRKVYDKIYDRVLNTDLMKKYHELGTPVNVIPLNEMHSLPSFNLQKNKIDFAEDISGEKFAEDNLVRKVACAGCPIGCIHIGQVRREFDAGYEYETINVSYDHELIFALGTFLGIRSTDEILELIDVVESEGLDAISTGVVLGWATEAYKRGYVSLEETLVPFEFGIVQNYIAAVKYISTRKNKFYEDLGKGVVHASKIYGGADFACHLGGNEMAGYHTGYGNVVGFAVGSRHSHLDNGGYSIDQSKPKEEDIVKKVYDEELERNILTSLVICLFARKVYTRDIVLEALDAVGISMTNEELTKFAKDVQRLKYQIKAKLGYSLDSIKIPERFFQTKTLNGVLSSEKAHEMVKEYKKLIDELMNEQ</sequence>
<dbReference type="InterPro" id="IPR036503">
    <property type="entry name" value="Ald_Fedxn_OxRdtase_N_sf"/>
</dbReference>
<dbReference type="GO" id="GO:0051539">
    <property type="term" value="F:4 iron, 4 sulfur cluster binding"/>
    <property type="evidence" value="ECO:0007669"/>
    <property type="project" value="UniProtKB-KW"/>
</dbReference>
<dbReference type="OrthoDB" id="9763894at2"/>
<dbReference type="InterPro" id="IPR001203">
    <property type="entry name" value="OxRdtase_Ald_Fedxn_C"/>
</dbReference>
<comment type="cofactor">
    <cofactor evidence="8">
        <name>tungstopterin</name>
        <dbReference type="ChEBI" id="CHEBI:30402"/>
    </cofactor>
</comment>
<dbReference type="HOGENOM" id="CLU_020364_1_0_9"/>
<evidence type="ECO:0000256" key="8">
    <source>
        <dbReference type="ARBA" id="ARBA00049934"/>
    </source>
</evidence>
<gene>
    <name evidence="10" type="ORF">TCEL_00559</name>
</gene>
<evidence type="ECO:0000256" key="3">
    <source>
        <dbReference type="ARBA" id="ARBA00022485"/>
    </source>
</evidence>
<evidence type="ECO:0000256" key="2">
    <source>
        <dbReference type="ARBA" id="ARBA00011032"/>
    </source>
</evidence>
<dbReference type="SUPFAM" id="SSF48310">
    <property type="entry name" value="Aldehyde ferredoxin oxidoreductase, C-terminal domains"/>
    <property type="match status" value="1"/>
</dbReference>
<evidence type="ECO:0000256" key="7">
    <source>
        <dbReference type="ARBA" id="ARBA00023014"/>
    </source>
</evidence>
<evidence type="ECO:0000313" key="11">
    <source>
        <dbReference type="Proteomes" id="UP000014923"/>
    </source>
</evidence>
<organism evidence="10 11">
    <name type="scientific">Thermobrachium celere DSM 8682</name>
    <dbReference type="NCBI Taxonomy" id="941824"/>
    <lineage>
        <taxon>Bacteria</taxon>
        <taxon>Bacillati</taxon>
        <taxon>Bacillota</taxon>
        <taxon>Clostridia</taxon>
        <taxon>Eubacteriales</taxon>
        <taxon>Clostridiaceae</taxon>
        <taxon>Thermobrachium</taxon>
    </lineage>
</organism>
<dbReference type="Pfam" id="PF02730">
    <property type="entry name" value="AFOR_N"/>
    <property type="match status" value="1"/>
</dbReference>
<dbReference type="GO" id="GO:0033726">
    <property type="term" value="F:aldehyde ferredoxin oxidoreductase activity"/>
    <property type="evidence" value="ECO:0007669"/>
    <property type="project" value="UniProtKB-EC"/>
</dbReference>
<dbReference type="AlphaFoldDB" id="R7RTD8"/>
<keyword evidence="7" id="KW-0411">Iron-sulfur</keyword>
<proteinExistence type="inferred from homology"/>
<dbReference type="Gene3D" id="1.10.599.10">
    <property type="entry name" value="Aldehyde Ferredoxin Oxidoreductase Protein, subunit A, domain 3"/>
    <property type="match status" value="1"/>
</dbReference>
<dbReference type="SUPFAM" id="SSF56228">
    <property type="entry name" value="Aldehyde ferredoxin oxidoreductase, N-terminal domain"/>
    <property type="match status" value="1"/>
</dbReference>
<dbReference type="SMART" id="SM00790">
    <property type="entry name" value="AFOR_N"/>
    <property type="match status" value="1"/>
</dbReference>
<keyword evidence="11" id="KW-1185">Reference proteome</keyword>
<dbReference type="eggNOG" id="COG2414">
    <property type="taxonomic scope" value="Bacteria"/>
</dbReference>
<evidence type="ECO:0000313" key="10">
    <source>
        <dbReference type="EMBL" id="CDF58513.1"/>
    </source>
</evidence>
<keyword evidence="5 10" id="KW-0560">Oxidoreductase</keyword>
<evidence type="ECO:0000256" key="1">
    <source>
        <dbReference type="ARBA" id="ARBA00001966"/>
    </source>
</evidence>
<evidence type="ECO:0000256" key="6">
    <source>
        <dbReference type="ARBA" id="ARBA00023004"/>
    </source>
</evidence>
<dbReference type="EC" id="1.2.7.5" evidence="10"/>
<dbReference type="RefSeq" id="WP_018662659.1">
    <property type="nucleotide sequence ID" value="NZ_HF952018.1"/>
</dbReference>